<dbReference type="PROSITE" id="PS01068">
    <property type="entry name" value="OMPA_1"/>
    <property type="match status" value="1"/>
</dbReference>
<dbReference type="InterPro" id="IPR006664">
    <property type="entry name" value="OMP_bac"/>
</dbReference>
<feature type="signal peptide" evidence="11">
    <location>
        <begin position="1"/>
        <end position="22"/>
    </location>
</feature>
<keyword evidence="7 9" id="KW-0472">Membrane</keyword>
<evidence type="ECO:0000256" key="5">
    <source>
        <dbReference type="ARBA" id="ARBA00023065"/>
    </source>
</evidence>
<dbReference type="Gene3D" id="3.30.1330.60">
    <property type="entry name" value="OmpA-like domain"/>
    <property type="match status" value="1"/>
</dbReference>
<evidence type="ECO:0000313" key="14">
    <source>
        <dbReference type="Proteomes" id="UP000014115"/>
    </source>
</evidence>
<evidence type="ECO:0000256" key="1">
    <source>
        <dbReference type="ARBA" id="ARBA00004571"/>
    </source>
</evidence>
<organism evidence="13 14">
    <name type="scientific">Idiomarina xiamenensis 10-D-4</name>
    <dbReference type="NCBI Taxonomy" id="740709"/>
    <lineage>
        <taxon>Bacteria</taxon>
        <taxon>Pseudomonadati</taxon>
        <taxon>Pseudomonadota</taxon>
        <taxon>Gammaproteobacteria</taxon>
        <taxon>Alteromonadales</taxon>
        <taxon>Idiomarinaceae</taxon>
        <taxon>Idiomarina</taxon>
    </lineage>
</organism>
<keyword evidence="2" id="KW-0813">Transport</keyword>
<keyword evidence="14" id="KW-1185">Reference proteome</keyword>
<evidence type="ECO:0000256" key="10">
    <source>
        <dbReference type="SAM" id="MobiDB-lite"/>
    </source>
</evidence>
<dbReference type="GO" id="GO:0046930">
    <property type="term" value="C:pore complex"/>
    <property type="evidence" value="ECO:0007669"/>
    <property type="project" value="UniProtKB-KW"/>
</dbReference>
<keyword evidence="4" id="KW-0812">Transmembrane</keyword>
<dbReference type="InterPro" id="IPR036737">
    <property type="entry name" value="OmpA-like_sf"/>
</dbReference>
<evidence type="ECO:0000256" key="8">
    <source>
        <dbReference type="ARBA" id="ARBA00023237"/>
    </source>
</evidence>
<dbReference type="PANTHER" id="PTHR30329:SF21">
    <property type="entry name" value="LIPOPROTEIN YIAD-RELATED"/>
    <property type="match status" value="1"/>
</dbReference>
<feature type="compositionally biased region" description="Basic and acidic residues" evidence="10">
    <location>
        <begin position="326"/>
        <end position="361"/>
    </location>
</feature>
<evidence type="ECO:0000259" key="12">
    <source>
        <dbReference type="PROSITE" id="PS51123"/>
    </source>
</evidence>
<dbReference type="PRINTS" id="PR01021">
    <property type="entry name" value="OMPADOMAIN"/>
</dbReference>
<evidence type="ECO:0000256" key="4">
    <source>
        <dbReference type="ARBA" id="ARBA00022692"/>
    </source>
</evidence>
<feature type="chain" id="PRO_5003862024" evidence="11">
    <location>
        <begin position="23"/>
        <end position="361"/>
    </location>
</feature>
<evidence type="ECO:0000256" key="2">
    <source>
        <dbReference type="ARBA" id="ARBA00022448"/>
    </source>
</evidence>
<dbReference type="eggNOG" id="COG2885">
    <property type="taxonomic scope" value="Bacteria"/>
</dbReference>
<gene>
    <name evidence="13" type="ORF">A10D4_07780</name>
</gene>
<dbReference type="EMBL" id="AMRG01000008">
    <property type="protein sequence ID" value="EKE83731.1"/>
    <property type="molecule type" value="Genomic_DNA"/>
</dbReference>
<feature type="domain" description="OmpA-like" evidence="12">
    <location>
        <begin position="236"/>
        <end position="354"/>
    </location>
</feature>
<dbReference type="GO" id="GO:0009279">
    <property type="term" value="C:cell outer membrane"/>
    <property type="evidence" value="ECO:0007669"/>
    <property type="project" value="UniProtKB-SubCell"/>
</dbReference>
<keyword evidence="11" id="KW-0732">Signal</keyword>
<dbReference type="Gene3D" id="2.40.160.20">
    <property type="match status" value="1"/>
</dbReference>
<evidence type="ECO:0000256" key="7">
    <source>
        <dbReference type="ARBA" id="ARBA00023136"/>
    </source>
</evidence>
<protein>
    <submittedName>
        <fullName evidence="13">OprF</fullName>
    </submittedName>
</protein>
<dbReference type="PATRIC" id="fig|740709.3.peg.1581"/>
<dbReference type="Pfam" id="PF00691">
    <property type="entry name" value="OmpA"/>
    <property type="match status" value="1"/>
</dbReference>
<evidence type="ECO:0000256" key="9">
    <source>
        <dbReference type="PROSITE-ProRule" id="PRU00473"/>
    </source>
</evidence>
<dbReference type="SUPFAM" id="SSF56925">
    <property type="entry name" value="OMPA-like"/>
    <property type="match status" value="1"/>
</dbReference>
<dbReference type="Proteomes" id="UP000014115">
    <property type="component" value="Unassembled WGS sequence"/>
</dbReference>
<dbReference type="PANTHER" id="PTHR30329">
    <property type="entry name" value="STATOR ELEMENT OF FLAGELLAR MOTOR COMPLEX"/>
    <property type="match status" value="1"/>
</dbReference>
<evidence type="ECO:0000256" key="11">
    <source>
        <dbReference type="SAM" id="SignalP"/>
    </source>
</evidence>
<dbReference type="InterPro" id="IPR011250">
    <property type="entry name" value="OMP/PagP_B-barrel"/>
</dbReference>
<dbReference type="InterPro" id="IPR006665">
    <property type="entry name" value="OmpA-like"/>
</dbReference>
<dbReference type="InterPro" id="IPR050330">
    <property type="entry name" value="Bact_OuterMem_StrucFunc"/>
</dbReference>
<feature type="region of interest" description="Disordered" evidence="10">
    <location>
        <begin position="323"/>
        <end position="361"/>
    </location>
</feature>
<reference evidence="13 14" key="1">
    <citation type="journal article" date="2012" name="J. Bacteriol.">
        <title>Genome Sequence of Idiomarina xiamenensis Type Strain 10-D-4.</title>
        <authorList>
            <person name="Lai Q."/>
            <person name="Wang L."/>
            <person name="Wang W."/>
            <person name="Shao Z."/>
        </authorList>
    </citation>
    <scope>NUCLEOTIDE SEQUENCE [LARGE SCALE GENOMIC DNA]</scope>
    <source>
        <strain evidence="13 14">10-D-4</strain>
    </source>
</reference>
<dbReference type="CDD" id="cd07185">
    <property type="entry name" value="OmpA_C-like"/>
    <property type="match status" value="1"/>
</dbReference>
<keyword evidence="6" id="KW-0626">Porin</keyword>
<dbReference type="OrthoDB" id="9805832at2"/>
<evidence type="ECO:0000256" key="3">
    <source>
        <dbReference type="ARBA" id="ARBA00022452"/>
    </source>
</evidence>
<dbReference type="RefSeq" id="WP_008488778.1">
    <property type="nucleotide sequence ID" value="NZ_AMRG01000008.1"/>
</dbReference>
<dbReference type="InterPro" id="IPR006690">
    <property type="entry name" value="OMPA-like_CS"/>
</dbReference>
<proteinExistence type="predicted"/>
<dbReference type="PROSITE" id="PS51123">
    <property type="entry name" value="OMPA_2"/>
    <property type="match status" value="1"/>
</dbReference>
<comment type="caution">
    <text evidence="13">The sequence shown here is derived from an EMBL/GenBank/DDBJ whole genome shotgun (WGS) entry which is preliminary data.</text>
</comment>
<keyword evidence="5" id="KW-0406">Ion transport</keyword>
<accession>K2JJY0</accession>
<evidence type="ECO:0000256" key="6">
    <source>
        <dbReference type="ARBA" id="ARBA00023114"/>
    </source>
</evidence>
<name>K2JJY0_9GAMM</name>
<dbReference type="SUPFAM" id="SSF103088">
    <property type="entry name" value="OmpA-like"/>
    <property type="match status" value="1"/>
</dbReference>
<dbReference type="STRING" id="740709.A10D4_07780"/>
<sequence length="361" mass="40847">MKRLSLLTLAIIGASAMQPALAHDKQGDYGDFYFGARLGAFDTDSDRFAVKDGAAFDYSSGINTFTGGLELGHRLTEAWEARLYYDYLQGSLRGTSSDAYGDAFGVDVLYNFKNNVYAGLGINRTRLEGFDDTFLRGTVGYRQFFNNNWAWRVEGGVQQNDGNLTEYFTNVGVQYFFGNTYNDSYQEERPQTRPQPEPAPAAAPVDSDGDGVPDSRDKCPNTPASYSVDKDGCIIYRNETVKRELVIEFPFDSYEIRDGYDDDIRKTADFMKEHPQLDIMINGHTDQTGPAEYNQWLSEQRAKAVGERMINNYGIAKQRVQWKGYGENRPKNSGETKAQRQENRRIEAELKVTERVPVKKN</sequence>
<keyword evidence="8" id="KW-0998">Cell outer membrane</keyword>
<dbReference type="GO" id="GO:0006811">
    <property type="term" value="P:monoatomic ion transport"/>
    <property type="evidence" value="ECO:0007669"/>
    <property type="project" value="UniProtKB-KW"/>
</dbReference>
<dbReference type="GO" id="GO:0015288">
    <property type="term" value="F:porin activity"/>
    <property type="evidence" value="ECO:0007669"/>
    <property type="project" value="UniProtKB-KW"/>
</dbReference>
<evidence type="ECO:0000313" key="13">
    <source>
        <dbReference type="EMBL" id="EKE83731.1"/>
    </source>
</evidence>
<keyword evidence="3" id="KW-1134">Transmembrane beta strand</keyword>
<dbReference type="AlphaFoldDB" id="K2JJY0"/>
<feature type="region of interest" description="Disordered" evidence="10">
    <location>
        <begin position="184"/>
        <end position="224"/>
    </location>
</feature>
<comment type="subcellular location">
    <subcellularLocation>
        <location evidence="1">Cell outer membrane</location>
        <topology evidence="1">Multi-pass membrane protein</topology>
    </subcellularLocation>
</comment>